<dbReference type="EnsemblMetazoa" id="SMAR013026-RA">
    <property type="protein sequence ID" value="SMAR013026-PA"/>
    <property type="gene ID" value="SMAR013026"/>
</dbReference>
<comment type="pathway">
    <text evidence="1">Pyrimidine metabolism; dTTP biosynthesis.</text>
</comment>
<dbReference type="GO" id="GO:0005739">
    <property type="term" value="C:mitochondrion"/>
    <property type="evidence" value="ECO:0007669"/>
    <property type="project" value="TreeGrafter"/>
</dbReference>
<evidence type="ECO:0000256" key="10">
    <source>
        <dbReference type="SAM" id="SignalP"/>
    </source>
</evidence>
<dbReference type="GO" id="GO:0005829">
    <property type="term" value="C:cytosol"/>
    <property type="evidence" value="ECO:0007669"/>
    <property type="project" value="TreeGrafter"/>
</dbReference>
<reference evidence="13" key="1">
    <citation type="submission" date="2011-05" db="EMBL/GenBank/DDBJ databases">
        <authorList>
            <person name="Richards S.R."/>
            <person name="Qu J."/>
            <person name="Jiang H."/>
            <person name="Jhangiani S.N."/>
            <person name="Agravi P."/>
            <person name="Goodspeed R."/>
            <person name="Gross S."/>
            <person name="Mandapat C."/>
            <person name="Jackson L."/>
            <person name="Mathew T."/>
            <person name="Pu L."/>
            <person name="Thornton R."/>
            <person name="Saada N."/>
            <person name="Wilczek-Boney K.B."/>
            <person name="Lee S."/>
            <person name="Kovar C."/>
            <person name="Wu Y."/>
            <person name="Scherer S.E."/>
            <person name="Worley K.C."/>
            <person name="Muzny D.M."/>
            <person name="Gibbs R."/>
        </authorList>
    </citation>
    <scope>NUCLEOTIDE SEQUENCE</scope>
    <source>
        <strain evidence="13">Brora</strain>
    </source>
</reference>
<evidence type="ECO:0000256" key="3">
    <source>
        <dbReference type="ARBA" id="ARBA00012980"/>
    </source>
</evidence>
<dbReference type="PhylomeDB" id="T1JGQ2"/>
<dbReference type="Proteomes" id="UP000014500">
    <property type="component" value="Unassembled WGS sequence"/>
</dbReference>
<dbReference type="PANTHER" id="PTHR10344">
    <property type="entry name" value="THYMIDYLATE KINASE"/>
    <property type="match status" value="1"/>
</dbReference>
<protein>
    <recommendedName>
        <fullName evidence="4">Thymidylate kinase</fullName>
        <ecNumber evidence="3">2.7.4.9</ecNumber>
    </recommendedName>
</protein>
<keyword evidence="7" id="KW-0547">Nucleotide-binding</keyword>
<feature type="signal peptide" evidence="10">
    <location>
        <begin position="1"/>
        <end position="19"/>
    </location>
</feature>
<dbReference type="eggNOG" id="KOG3327">
    <property type="taxonomic scope" value="Eukaryota"/>
</dbReference>
<dbReference type="Pfam" id="PF02223">
    <property type="entry name" value="Thymidylate_kin"/>
    <property type="match status" value="1"/>
</dbReference>
<dbReference type="STRING" id="126957.T1JGQ2"/>
<dbReference type="GO" id="GO:0004550">
    <property type="term" value="F:nucleoside diphosphate kinase activity"/>
    <property type="evidence" value="ECO:0007669"/>
    <property type="project" value="TreeGrafter"/>
</dbReference>
<keyword evidence="8" id="KW-0418">Kinase</keyword>
<evidence type="ECO:0000256" key="1">
    <source>
        <dbReference type="ARBA" id="ARBA00004992"/>
    </source>
</evidence>
<feature type="chain" id="PRO_5004580300" description="Thymidylate kinase" evidence="10">
    <location>
        <begin position="20"/>
        <end position="238"/>
    </location>
</feature>
<keyword evidence="9" id="KW-0067">ATP-binding</keyword>
<dbReference type="FunFam" id="3.40.50.300:FF:000679">
    <property type="entry name" value="Thymidylate kinase"/>
    <property type="match status" value="1"/>
</dbReference>
<dbReference type="HAMAP" id="MF_00165">
    <property type="entry name" value="Thymidylate_kinase"/>
    <property type="match status" value="1"/>
</dbReference>
<dbReference type="GO" id="GO:0005634">
    <property type="term" value="C:nucleus"/>
    <property type="evidence" value="ECO:0007669"/>
    <property type="project" value="TreeGrafter"/>
</dbReference>
<dbReference type="GO" id="GO:0006227">
    <property type="term" value="P:dUDP biosynthetic process"/>
    <property type="evidence" value="ECO:0007669"/>
    <property type="project" value="TreeGrafter"/>
</dbReference>
<organism evidence="12 13">
    <name type="scientific">Strigamia maritima</name>
    <name type="common">European centipede</name>
    <name type="synonym">Geophilus maritimus</name>
    <dbReference type="NCBI Taxonomy" id="126957"/>
    <lineage>
        <taxon>Eukaryota</taxon>
        <taxon>Metazoa</taxon>
        <taxon>Ecdysozoa</taxon>
        <taxon>Arthropoda</taxon>
        <taxon>Myriapoda</taxon>
        <taxon>Chilopoda</taxon>
        <taxon>Pleurostigmophora</taxon>
        <taxon>Geophilomorpha</taxon>
        <taxon>Linotaeniidae</taxon>
        <taxon>Strigamia</taxon>
    </lineage>
</organism>
<dbReference type="PROSITE" id="PS01331">
    <property type="entry name" value="THYMIDYLATE_KINASE"/>
    <property type="match status" value="1"/>
</dbReference>
<keyword evidence="10" id="KW-0732">Signal</keyword>
<evidence type="ECO:0000256" key="8">
    <source>
        <dbReference type="ARBA" id="ARBA00022777"/>
    </source>
</evidence>
<dbReference type="GO" id="GO:0005524">
    <property type="term" value="F:ATP binding"/>
    <property type="evidence" value="ECO:0007669"/>
    <property type="project" value="UniProtKB-KW"/>
</dbReference>
<evidence type="ECO:0000256" key="7">
    <source>
        <dbReference type="ARBA" id="ARBA00022741"/>
    </source>
</evidence>
<keyword evidence="5" id="KW-0808">Transferase</keyword>
<dbReference type="AlphaFoldDB" id="T1JGQ2"/>
<evidence type="ECO:0000256" key="5">
    <source>
        <dbReference type="ARBA" id="ARBA00022679"/>
    </source>
</evidence>
<dbReference type="InterPro" id="IPR018094">
    <property type="entry name" value="Thymidylate_kinase"/>
</dbReference>
<dbReference type="GO" id="GO:0004798">
    <property type="term" value="F:dTMP kinase activity"/>
    <property type="evidence" value="ECO:0007669"/>
    <property type="project" value="UniProtKB-EC"/>
</dbReference>
<dbReference type="CDD" id="cd01672">
    <property type="entry name" value="TMPK"/>
    <property type="match status" value="1"/>
</dbReference>
<evidence type="ECO:0000256" key="9">
    <source>
        <dbReference type="ARBA" id="ARBA00022840"/>
    </source>
</evidence>
<sequence length="238" mass="26874">MNGRCFAATSLLVPRFFSAATSTMSSTKRGALIVLEGCDRSGKSSQANKLVEKFNLEGTACNHLRFPDRTTTIGTLINDYLQQKSQIEDHVIHLLFSANRWEFAQTIKSKLKKGINIIIDRYAYSGVAFSAAKQGMDINWCKQSDVGLPRPDLVLFLDISPERAAERSGYGDEIYESLELQNKVYANYLKLKERNWKLVNADRKFDEVHAELVGHIHNAINSIKDTHITGLWKPNHKS</sequence>
<dbReference type="GO" id="GO:0006233">
    <property type="term" value="P:dTDP biosynthetic process"/>
    <property type="evidence" value="ECO:0007669"/>
    <property type="project" value="InterPro"/>
</dbReference>
<dbReference type="Gene3D" id="3.40.50.300">
    <property type="entry name" value="P-loop containing nucleotide triphosphate hydrolases"/>
    <property type="match status" value="1"/>
</dbReference>
<feature type="domain" description="Thymidylate kinase-like" evidence="11">
    <location>
        <begin position="35"/>
        <end position="211"/>
    </location>
</feature>
<reference evidence="12" key="2">
    <citation type="submission" date="2015-02" db="UniProtKB">
        <authorList>
            <consortium name="EnsemblMetazoa"/>
        </authorList>
    </citation>
    <scope>IDENTIFICATION</scope>
</reference>
<dbReference type="EMBL" id="JH432211">
    <property type="status" value="NOT_ANNOTATED_CDS"/>
    <property type="molecule type" value="Genomic_DNA"/>
</dbReference>
<evidence type="ECO:0000259" key="11">
    <source>
        <dbReference type="Pfam" id="PF02223"/>
    </source>
</evidence>
<keyword evidence="13" id="KW-1185">Reference proteome</keyword>
<dbReference type="GO" id="GO:0006235">
    <property type="term" value="P:dTTP biosynthetic process"/>
    <property type="evidence" value="ECO:0007669"/>
    <property type="project" value="TreeGrafter"/>
</dbReference>
<evidence type="ECO:0000313" key="13">
    <source>
        <dbReference type="Proteomes" id="UP000014500"/>
    </source>
</evidence>
<comment type="similarity">
    <text evidence="2">Belongs to the thymidylate kinase family.</text>
</comment>
<dbReference type="EC" id="2.7.4.9" evidence="3"/>
<evidence type="ECO:0000256" key="6">
    <source>
        <dbReference type="ARBA" id="ARBA00022727"/>
    </source>
</evidence>
<dbReference type="PANTHER" id="PTHR10344:SF1">
    <property type="entry name" value="THYMIDYLATE KINASE"/>
    <property type="match status" value="1"/>
</dbReference>
<dbReference type="SUPFAM" id="SSF52540">
    <property type="entry name" value="P-loop containing nucleoside triphosphate hydrolases"/>
    <property type="match status" value="1"/>
</dbReference>
<evidence type="ECO:0000313" key="12">
    <source>
        <dbReference type="EnsemblMetazoa" id="SMAR013026-PA"/>
    </source>
</evidence>
<dbReference type="InterPro" id="IPR027417">
    <property type="entry name" value="P-loop_NTPase"/>
</dbReference>
<proteinExistence type="inferred from homology"/>
<dbReference type="HOGENOM" id="CLU_049131_3_3_1"/>
<dbReference type="OMA" id="YWHQFDA"/>
<dbReference type="NCBIfam" id="TIGR00041">
    <property type="entry name" value="DTMP_kinase"/>
    <property type="match status" value="1"/>
</dbReference>
<accession>T1JGQ2</accession>
<evidence type="ECO:0000256" key="2">
    <source>
        <dbReference type="ARBA" id="ARBA00009776"/>
    </source>
</evidence>
<name>T1JGQ2_STRMM</name>
<dbReference type="InterPro" id="IPR018095">
    <property type="entry name" value="Thymidylate_kin_CS"/>
</dbReference>
<dbReference type="InterPro" id="IPR039430">
    <property type="entry name" value="Thymidylate_kin-like_dom"/>
</dbReference>
<evidence type="ECO:0000256" key="4">
    <source>
        <dbReference type="ARBA" id="ARBA00017144"/>
    </source>
</evidence>
<keyword evidence="6" id="KW-0545">Nucleotide biosynthesis</keyword>